<reference evidence="20" key="1">
    <citation type="submission" date="2020-11" db="EMBL/GenBank/DDBJ databases">
        <authorList>
            <consortium name="DOE Joint Genome Institute"/>
            <person name="Ahrendt S."/>
            <person name="Riley R."/>
            <person name="Andreopoulos W."/>
            <person name="Labutti K."/>
            <person name="Pangilinan J."/>
            <person name="Ruiz-Duenas F.J."/>
            <person name="Barrasa J.M."/>
            <person name="Sanchez-Garcia M."/>
            <person name="Camarero S."/>
            <person name="Miyauchi S."/>
            <person name="Serrano A."/>
            <person name="Linde D."/>
            <person name="Babiker R."/>
            <person name="Drula E."/>
            <person name="Ayuso-Fernandez I."/>
            <person name="Pacheco R."/>
            <person name="Padilla G."/>
            <person name="Ferreira P."/>
            <person name="Barriuso J."/>
            <person name="Kellner H."/>
            <person name="Castanera R."/>
            <person name="Alfaro M."/>
            <person name="Ramirez L."/>
            <person name="Pisabarro A.G."/>
            <person name="Kuo A."/>
            <person name="Tritt A."/>
            <person name="Lipzen A."/>
            <person name="He G."/>
            <person name="Yan M."/>
            <person name="Ng V."/>
            <person name="Cullen D."/>
            <person name="Martin F."/>
            <person name="Rosso M.-N."/>
            <person name="Henrissat B."/>
            <person name="Hibbett D."/>
            <person name="Martinez A.T."/>
            <person name="Grigoriev I.V."/>
        </authorList>
    </citation>
    <scope>NUCLEOTIDE SEQUENCE</scope>
    <source>
        <strain evidence="20">AH 40177</strain>
    </source>
</reference>
<comment type="caution">
    <text evidence="20">The sequence shown here is derived from an EMBL/GenBank/DDBJ whole genome shotgun (WGS) entry which is preliminary data.</text>
</comment>
<evidence type="ECO:0000256" key="13">
    <source>
        <dbReference type="ARBA" id="ARBA00025079"/>
    </source>
</evidence>
<evidence type="ECO:0000313" key="21">
    <source>
        <dbReference type="Proteomes" id="UP000772434"/>
    </source>
</evidence>
<dbReference type="Proteomes" id="UP000772434">
    <property type="component" value="Unassembled WGS sequence"/>
</dbReference>
<evidence type="ECO:0000256" key="3">
    <source>
        <dbReference type="ARBA" id="ARBA00011370"/>
    </source>
</evidence>
<keyword evidence="10 16" id="KW-0418">Kinase</keyword>
<keyword evidence="8 16" id="KW-0547">Nucleotide-binding</keyword>
<protein>
    <recommendedName>
        <fullName evidence="5 16">Serine/threonine-protein kinase Tel1</fullName>
        <ecNumber evidence="4 16">2.7.11.1</ecNumber>
    </recommendedName>
</protein>
<feature type="compositionally biased region" description="Basic and acidic residues" evidence="17">
    <location>
        <begin position="205"/>
        <end position="225"/>
    </location>
</feature>
<evidence type="ECO:0000256" key="14">
    <source>
        <dbReference type="ARBA" id="ARBA00047899"/>
    </source>
</evidence>
<evidence type="ECO:0000256" key="8">
    <source>
        <dbReference type="ARBA" id="ARBA00022741"/>
    </source>
</evidence>
<comment type="function">
    <text evidence="13 16">Serine/threonine protein kinase which activates checkpoint signaling upon genotoxic stresses such as ionizing radiation (IR), ultraviolet light (UV), or DNA replication stalling, thereby acting as a DNA damage sensor. Recognizes the substrate consensus sequence [ST]-Q. Phosphorylates histone H2A to form H2AS128ph (gamma-H2A) at sites of DNA damage, involved in the regulation of DNA damage response mechanism. Required for the control of telomere length and genome stability.</text>
</comment>
<dbReference type="Gene3D" id="3.30.1010.10">
    <property type="entry name" value="Phosphatidylinositol 3-kinase Catalytic Subunit, Chain A, domain 4"/>
    <property type="match status" value="1"/>
</dbReference>
<dbReference type="PROSITE" id="PS50290">
    <property type="entry name" value="PI3_4_KINASE_3"/>
    <property type="match status" value="1"/>
</dbReference>
<evidence type="ECO:0000313" key="20">
    <source>
        <dbReference type="EMBL" id="KAF9075300.1"/>
    </source>
</evidence>
<dbReference type="GO" id="GO:0004674">
    <property type="term" value="F:protein serine/threonine kinase activity"/>
    <property type="evidence" value="ECO:0007669"/>
    <property type="project" value="UniProtKB-KW"/>
</dbReference>
<dbReference type="SUPFAM" id="SSF48371">
    <property type="entry name" value="ARM repeat"/>
    <property type="match status" value="2"/>
</dbReference>
<dbReference type="PROSITE" id="PS00916">
    <property type="entry name" value="PI3_4_KINASE_2"/>
    <property type="match status" value="1"/>
</dbReference>
<comment type="catalytic activity">
    <reaction evidence="14 16">
        <text>L-threonyl-[protein] + ATP = O-phospho-L-threonyl-[protein] + ADP + H(+)</text>
        <dbReference type="Rhea" id="RHEA:46608"/>
        <dbReference type="Rhea" id="RHEA-COMP:11060"/>
        <dbReference type="Rhea" id="RHEA-COMP:11605"/>
        <dbReference type="ChEBI" id="CHEBI:15378"/>
        <dbReference type="ChEBI" id="CHEBI:30013"/>
        <dbReference type="ChEBI" id="CHEBI:30616"/>
        <dbReference type="ChEBI" id="CHEBI:61977"/>
        <dbReference type="ChEBI" id="CHEBI:456216"/>
        <dbReference type="EC" id="2.7.11.1"/>
    </reaction>
</comment>
<feature type="region of interest" description="Disordered" evidence="17">
    <location>
        <begin position="1745"/>
        <end position="1769"/>
    </location>
</feature>
<dbReference type="InterPro" id="IPR016024">
    <property type="entry name" value="ARM-type_fold"/>
</dbReference>
<dbReference type="GO" id="GO:0006281">
    <property type="term" value="P:DNA repair"/>
    <property type="evidence" value="ECO:0007669"/>
    <property type="project" value="InterPro"/>
</dbReference>
<evidence type="ECO:0000256" key="11">
    <source>
        <dbReference type="ARBA" id="ARBA00022840"/>
    </source>
</evidence>
<dbReference type="InterPro" id="IPR000403">
    <property type="entry name" value="PI3/4_kinase_cat_dom"/>
</dbReference>
<comment type="subcellular location">
    <subcellularLocation>
        <location evidence="16">Chromosome</location>
        <location evidence="16">Telomere</location>
    </subcellularLocation>
    <subcellularLocation>
        <location evidence="1 16">Nucleus</location>
    </subcellularLocation>
</comment>
<evidence type="ECO:0000256" key="4">
    <source>
        <dbReference type="ARBA" id="ARBA00012513"/>
    </source>
</evidence>
<dbReference type="Pfam" id="PF02260">
    <property type="entry name" value="FATC"/>
    <property type="match status" value="1"/>
</dbReference>
<evidence type="ECO:0000256" key="15">
    <source>
        <dbReference type="ARBA" id="ARBA00048679"/>
    </source>
</evidence>
<feature type="region of interest" description="Disordered" evidence="17">
    <location>
        <begin position="2556"/>
        <end position="2582"/>
    </location>
</feature>
<keyword evidence="11 16" id="KW-0067">ATP-binding</keyword>
<dbReference type="GO" id="GO:0000781">
    <property type="term" value="C:chromosome, telomeric region"/>
    <property type="evidence" value="ECO:0007669"/>
    <property type="project" value="UniProtKB-SubCell"/>
</dbReference>
<dbReference type="InterPro" id="IPR003152">
    <property type="entry name" value="FATC_dom"/>
</dbReference>
<evidence type="ECO:0000256" key="7">
    <source>
        <dbReference type="ARBA" id="ARBA00022679"/>
    </source>
</evidence>
<evidence type="ECO:0000256" key="17">
    <source>
        <dbReference type="SAM" id="MobiDB-lite"/>
    </source>
</evidence>
<dbReference type="Pfam" id="PF00454">
    <property type="entry name" value="PI3_PI4_kinase"/>
    <property type="match status" value="1"/>
</dbReference>
<dbReference type="OrthoDB" id="381190at2759"/>
<gene>
    <name evidence="20" type="ORF">BDP27DRAFT_1315847</name>
</gene>
<dbReference type="InterPro" id="IPR021668">
    <property type="entry name" value="TAN"/>
</dbReference>
<dbReference type="InterPro" id="IPR018936">
    <property type="entry name" value="PI3/4_kinase_CS"/>
</dbReference>
<accession>A0A9P5UCM7</accession>
<proteinExistence type="inferred from homology"/>
<dbReference type="PANTHER" id="PTHR37079">
    <property type="entry name" value="SERINE/THREONINE-PROTEIN KINASE ATM"/>
    <property type="match status" value="1"/>
</dbReference>
<keyword evidence="16" id="KW-0779">Telomere</keyword>
<dbReference type="Pfam" id="PF11640">
    <property type="entry name" value="TAN"/>
    <property type="match status" value="1"/>
</dbReference>
<dbReference type="SMART" id="SM00146">
    <property type="entry name" value="PI3Kc"/>
    <property type="match status" value="1"/>
</dbReference>
<evidence type="ECO:0000259" key="18">
    <source>
        <dbReference type="PROSITE" id="PS50290"/>
    </source>
</evidence>
<evidence type="ECO:0000256" key="2">
    <source>
        <dbReference type="ARBA" id="ARBA00010769"/>
    </source>
</evidence>
<comment type="catalytic activity">
    <reaction evidence="15">
        <text>L-seryl-[protein] + ATP = O-phospho-L-seryl-[protein] + ADP + H(+)</text>
        <dbReference type="Rhea" id="RHEA:17989"/>
        <dbReference type="Rhea" id="RHEA-COMP:9863"/>
        <dbReference type="Rhea" id="RHEA-COMP:11604"/>
        <dbReference type="ChEBI" id="CHEBI:15378"/>
        <dbReference type="ChEBI" id="CHEBI:29999"/>
        <dbReference type="ChEBI" id="CHEBI:30616"/>
        <dbReference type="ChEBI" id="CHEBI:83421"/>
        <dbReference type="ChEBI" id="CHEBI:456216"/>
        <dbReference type="EC" id="2.7.11.1"/>
    </reaction>
</comment>
<feature type="compositionally biased region" description="Acidic residues" evidence="17">
    <location>
        <begin position="192"/>
        <end position="204"/>
    </location>
</feature>
<evidence type="ECO:0000259" key="19">
    <source>
        <dbReference type="PROSITE" id="PS51189"/>
    </source>
</evidence>
<dbReference type="GO" id="GO:0005634">
    <property type="term" value="C:nucleus"/>
    <property type="evidence" value="ECO:0007669"/>
    <property type="project" value="UniProtKB-SubCell"/>
</dbReference>
<dbReference type="PANTHER" id="PTHR37079:SF4">
    <property type="entry name" value="SERINE_THREONINE-PROTEIN KINASE ATM"/>
    <property type="match status" value="1"/>
</dbReference>
<dbReference type="InterPro" id="IPR044107">
    <property type="entry name" value="PIKKc_ATM"/>
</dbReference>
<keyword evidence="16" id="KW-0156">Chromatin regulator</keyword>
<keyword evidence="21" id="KW-1185">Reference proteome</keyword>
<evidence type="ECO:0000256" key="16">
    <source>
        <dbReference type="RuleBase" id="RU365027"/>
    </source>
</evidence>
<keyword evidence="12 16" id="KW-0539">Nucleus</keyword>
<feature type="domain" description="FAT" evidence="19">
    <location>
        <begin position="1971"/>
        <end position="2554"/>
    </location>
</feature>
<comment type="similarity">
    <text evidence="2 16">Belongs to the PI3/PI4-kinase family. ATM subfamily.</text>
</comment>
<dbReference type="SMART" id="SM01342">
    <property type="entry name" value="TAN"/>
    <property type="match status" value="1"/>
</dbReference>
<keyword evidence="7 16" id="KW-0808">Transferase</keyword>
<dbReference type="InterPro" id="IPR011009">
    <property type="entry name" value="Kinase-like_dom_sf"/>
</dbReference>
<evidence type="ECO:0000256" key="10">
    <source>
        <dbReference type="ARBA" id="ARBA00022777"/>
    </source>
</evidence>
<name>A0A9P5UCM7_9AGAR</name>
<dbReference type="SMART" id="SM01343">
    <property type="entry name" value="FATC"/>
    <property type="match status" value="1"/>
</dbReference>
<dbReference type="EC" id="2.7.11.1" evidence="4 16"/>
<dbReference type="InterPro" id="IPR038980">
    <property type="entry name" value="ATM_plant"/>
</dbReference>
<dbReference type="InterPro" id="IPR036940">
    <property type="entry name" value="PI3/4_kinase_cat_sf"/>
</dbReference>
<keyword evidence="16" id="KW-0158">Chromosome</keyword>
<evidence type="ECO:0000256" key="12">
    <source>
        <dbReference type="ARBA" id="ARBA00023242"/>
    </source>
</evidence>
<dbReference type="PROSITE" id="PS51189">
    <property type="entry name" value="FAT"/>
    <property type="match status" value="1"/>
</dbReference>
<keyword evidence="9 16" id="KW-0227">DNA damage</keyword>
<dbReference type="GO" id="GO:0006325">
    <property type="term" value="P:chromatin organization"/>
    <property type="evidence" value="ECO:0007669"/>
    <property type="project" value="UniProtKB-KW"/>
</dbReference>
<keyword evidence="6 16" id="KW-0723">Serine/threonine-protein kinase</keyword>
<evidence type="ECO:0000256" key="6">
    <source>
        <dbReference type="ARBA" id="ARBA00022527"/>
    </source>
</evidence>
<feature type="domain" description="PI3K/PI4K catalytic" evidence="18">
    <location>
        <begin position="2676"/>
        <end position="2987"/>
    </location>
</feature>
<feature type="compositionally biased region" description="Basic residues" evidence="17">
    <location>
        <begin position="1749"/>
        <end position="1759"/>
    </location>
</feature>
<dbReference type="GO" id="GO:0005524">
    <property type="term" value="F:ATP binding"/>
    <property type="evidence" value="ECO:0007669"/>
    <property type="project" value="UniProtKB-KW"/>
</dbReference>
<dbReference type="Gene3D" id="1.10.1070.11">
    <property type="entry name" value="Phosphatidylinositol 3-/4-kinase, catalytic domain"/>
    <property type="match status" value="1"/>
</dbReference>
<dbReference type="EMBL" id="JADNRY010000010">
    <property type="protein sequence ID" value="KAF9075300.1"/>
    <property type="molecule type" value="Genomic_DNA"/>
</dbReference>
<evidence type="ECO:0000256" key="9">
    <source>
        <dbReference type="ARBA" id="ARBA00022763"/>
    </source>
</evidence>
<evidence type="ECO:0000256" key="1">
    <source>
        <dbReference type="ARBA" id="ARBA00004123"/>
    </source>
</evidence>
<comment type="subunit">
    <text evidence="3">Associates with DNA double-strand breaks.</text>
</comment>
<feature type="region of interest" description="Disordered" evidence="17">
    <location>
        <begin position="179"/>
        <end position="265"/>
    </location>
</feature>
<dbReference type="SUPFAM" id="SSF56112">
    <property type="entry name" value="Protein kinase-like (PK-like)"/>
    <property type="match status" value="1"/>
</dbReference>
<dbReference type="CDD" id="cd05171">
    <property type="entry name" value="PIKKc_ATM"/>
    <property type="match status" value="1"/>
</dbReference>
<organism evidence="20 21">
    <name type="scientific">Rhodocollybia butyracea</name>
    <dbReference type="NCBI Taxonomy" id="206335"/>
    <lineage>
        <taxon>Eukaryota</taxon>
        <taxon>Fungi</taxon>
        <taxon>Dikarya</taxon>
        <taxon>Basidiomycota</taxon>
        <taxon>Agaricomycotina</taxon>
        <taxon>Agaricomycetes</taxon>
        <taxon>Agaricomycetidae</taxon>
        <taxon>Agaricales</taxon>
        <taxon>Marasmiineae</taxon>
        <taxon>Omphalotaceae</taxon>
        <taxon>Rhodocollybia</taxon>
    </lineage>
</organism>
<evidence type="ECO:0000256" key="5">
    <source>
        <dbReference type="ARBA" id="ARBA00014619"/>
    </source>
</evidence>
<sequence length="3036" mass="344480">MLSRAKIEQALELLHSSKIKERQEGLNEIRTLFDQDSAAKRYNRIFTNEGQKKPDKAWMPLLNALETCIRTEKNRSTDAAEKRLAVAAGTYRWLLEKAVTFFNKKLVVSVFQFLYKEIKYRGNTLHQSVALDFIKALECVASHNPHLNRLEEERTWEEIVELAFNVILGKPVNFLSLVEDGPPSPARTDNTDIFEDDSMAEDDDNKPRAGTKERRLKGGDEDAKPERKRRRDEEDVDDHPASKKSRQNTQPGPSQPVPRSFKGSRTQLAISAEQMACMSLLSVLFRSNSAPILRKGYTRAVLQFLQTFLENYPSDSSLHHDFLEVTLSTLKHVSLNKKNDVIRFARSGWAHLLEIWGTKNKTLKEGLVSILRMLFPFLTADSDIDGSTEELVGSLTKLWLSINGADKKWALEPLSLDVTRLEVSNGREEDLRDTQKAFRGKTFRAGAQLDPAQALSWALLELQADCAEKLFLHFESTPPPATPFTQTRRSRLNENPLPHLLQSIRLHSNQTLRIYDLQILLFFIDRHWNTIHDSMQSEVMRTLLEFVTSDDSSVQSWSFLCIAAVAYADFATLISSPASQTSSTRGPSTWDTVWAHAIRRTSSPHVCRAASHCAATVLFVFGNTSPTRRLIRSPLTPHRVLSEIETLAKDLDVQGPTAPYDSVCAFLSLCLRVANQDVRLYRMQLEEKVLSWLTDSWKLGQVDSSDTSLYLVSDVLRLLETICASSQHSSLICRIELPHCLTTETLVAEQQTRVIREYLLNAIIPPVKQDRSHGLPTLKGTSVPPDTDLIEPSGRERKISTFFLKCLEPLINEFSNSLLPRADAARKALDVAVISLSFESVLVLNGIQSNRRAVQSACKLISSIVSLLHQVRWTMEEKSLILRALEPLVSMDEQTYDDTPWEALSLPAKAAGIRTQTLRSLLSDNNRKQNILRVVRVKHLKALWCNVDVQSSFSNITDVLRNLLRTILDRNTEVSININDNFGIGHSTGLQSSGDLEATTAQALALRSLTGVCISFLSVGPLLQQSSGEPTRDKDLTELILNYATPEDMNRFLIVCPVYFDNIRKQILSLTSNDLYRFLEAFEALIHSYAWGKSESFHMQLLSLLDATLPLWISSVAINQDVGDLFRGLLVSYSQVAEDFRVWGIRDAIARLYDRYLAQDPSQRVWLCSEDDVETSPMEMLPRFLQDVDIRVRFRAAVLNARLLEIAEDPMTLYGIIREKYATNTNNFEEMLSRILSLGNIMVISAAVRRGPYWHLVETCFFTTIYNRHIEAILSGVAQRLGLNSLSELFEAYMFQLAYSIRQGKHNVLDLPVNLLGYKDRKERASRTIRDFTTANLLALGSEEFRQHGRRIFEGHCQAIQRSTQDVIRECFGVIVGYEIITFFDSGGGSIERLEEKMLRTLHWYDSASFRNTLKDATDGVAAAILRTLNDQDFTANGSIVEALRDVDESEESSQLFITLTKYRRTQDFDTHLPNLPNFSPHSILSALSWLLAEVPGGDNHALTYHVLQELFADVQRSFLVNEQLRLVNAISLWIAYRHNTTSFCDATLLDTLIRGSCSLLRQWDLVPAAQSILEWCFSLYISGNDPRFPDILTRVACLCHDYASDVDDISAIKERRQALLEWVDDQTYALSTLPDVKEQVKLALPAWPHEPSENLSQLFNAIEPARLSKVLTHNSVSTNKFRLVRRLRDHAQLRMYDHTQFAQTDFWKLKECMPPAQHLREEDVHAFASLLVLNCGAIDSFGSDPEKKLHHSQSRSRQHKELAKNKSHTPQSSIILILLNMLESDSEDGSRHAAYHTLRALMLTLSSDSLDSLSELWPSEYRIEVSYLREFRLTATKRIVPSLSTSLLSAEFMEAAHDFPKWISLVTTLLADVLSAFSPFYAQLCDILSSHVMFSNRVLPLLVQTLLQLSADASHSSSLSGYFEQLLASANTAISCRRSIIDVVLHLRHIQPEGRDALAYNRWLSISFLSLAQNAITCGAYTTALLFLELDAEYRDPSVNEDVSTEKIMYEIYSNIDEPDGFYAIRTHDHHHFLIKRFHHEREWEKAFRFHGAALEVDTSDTKEIEGLLQSFHSYGFSHIATQTLLDSDHETHSSMAYKLGWRAETWDLPESDEDRHPGSSLYLALRAVHRERDQGVTDAIIRNVLFKEMDHLRTLGSENIAQIRETIQTLMSLSQATQWRSSFIQDLITNKSSSTQEWSNFTAIEAGFQFDDIESIMATRLSLVKSARRKEQRHQIGAMLSPFSQTLFEVEKDCLLRLSQAALEAHQVQVALNSVIRAKNLEKISSPAVIEQFASVLWAHKEEKHAVEYLKDLRRDAKNPDPVWLAQLMARLGTWTAEACLEQPSFIEHEFFKPSISLIEKAPDSQSRATIYHQYAKFAEAQYKAALDSPDLIRLNVYRERKEKELKDYEQMTKGRSADKTMINAANAAKKVLAQDNKATADFIANRDAVLKQAIQMYSRCLEVSDMFDEDVPIRLCSLWLSNFDYIAIQKDLAEAINRVPSRKLVFLAHQIFSRLDETKTEAQKILWPTIMRMCSEHPFHSLYQLFCLQPPKAAGTKSNRRATGRASGGLTTETEHNAGRSSAAKDVFNSLLNNPSTSDRTAAVEELCEASLLFANFSVGDSAKTGEVKPVPKDQLILNLRLSRLKVPVITAYTPVDPSKRYDPAECVCVHKYDDHFEIAGGANHPKIISCVGSDGRKYKQLFKSAQKDDLRQDAVMEQVFDVVNVVLRRDTETKKRNLYIRGYKVIPLASRAGILEFVSDTTPLKSWLDKAHFRYRPNDMRNIARELASHQKSSTPAAHYKFYLECMKKYKPVMRHYFTEMHKTPIPWFRSRLNYTRSVATTSIVGHILGLGDRHTSNILIDKIKGEVVHIDLGIAFDQGKLLPIPENVPFRMTPDMVDGMGISGTNGVFQRCSEETLRVLRDESDVIMTILQVFRYDPLYSWTVSDYKMKKQVENDDSSTTTMILKNPENERILSERLGLGINLDSTRAQEDADRALIEILSVAAAVRTLVAEATDTYNLGTIFYGWCPHN</sequence>
<dbReference type="InterPro" id="IPR014009">
    <property type="entry name" value="PIK_FAT"/>
</dbReference>
<dbReference type="GO" id="GO:0035556">
    <property type="term" value="P:intracellular signal transduction"/>
    <property type="evidence" value="ECO:0007669"/>
    <property type="project" value="UniProtKB-ARBA"/>
</dbReference>